<evidence type="ECO:0000313" key="2">
    <source>
        <dbReference type="Proteomes" id="UP000075230"/>
    </source>
</evidence>
<comment type="caution">
    <text evidence="1">The sequence shown here is derived from an EMBL/GenBank/DDBJ whole genome shotgun (WGS) entry which is preliminary data.</text>
</comment>
<reference evidence="2" key="2">
    <citation type="submission" date="2016-02" db="EMBL/GenBank/DDBJ databases">
        <title>Genome sequencing of Aspergillus luchuensis NBRC 4314.</title>
        <authorList>
            <person name="Yamada O."/>
        </authorList>
    </citation>
    <scope>NUCLEOTIDE SEQUENCE [LARGE SCALE GENOMIC DNA]</scope>
    <source>
        <strain evidence="2">RIB 2604</strain>
    </source>
</reference>
<name>A0A146EYH6_ASPKA</name>
<gene>
    <name evidence="1" type="ORF">RIB2604_00301480</name>
</gene>
<organism evidence="1 2">
    <name type="scientific">Aspergillus kawachii</name>
    <name type="common">White koji mold</name>
    <name type="synonym">Aspergillus awamori var. kawachi</name>
    <dbReference type="NCBI Taxonomy" id="1069201"/>
    <lineage>
        <taxon>Eukaryota</taxon>
        <taxon>Fungi</taxon>
        <taxon>Dikarya</taxon>
        <taxon>Ascomycota</taxon>
        <taxon>Pezizomycotina</taxon>
        <taxon>Eurotiomycetes</taxon>
        <taxon>Eurotiomycetidae</taxon>
        <taxon>Eurotiales</taxon>
        <taxon>Aspergillaceae</taxon>
        <taxon>Aspergillus</taxon>
        <taxon>Aspergillus subgen. Circumdati</taxon>
    </lineage>
</organism>
<dbReference type="EMBL" id="BCWF01000003">
    <property type="protein sequence ID" value="GAT19050.1"/>
    <property type="molecule type" value="Genomic_DNA"/>
</dbReference>
<dbReference type="Proteomes" id="UP000075230">
    <property type="component" value="Unassembled WGS sequence"/>
</dbReference>
<proteinExistence type="predicted"/>
<reference evidence="1 2" key="1">
    <citation type="journal article" date="2016" name="DNA Res.">
        <title>Genome sequence of Aspergillus luchuensis NBRC 4314.</title>
        <authorList>
            <person name="Yamada O."/>
            <person name="Machida M."/>
            <person name="Hosoyama A."/>
            <person name="Goto M."/>
            <person name="Takahashi T."/>
            <person name="Futagami T."/>
            <person name="Yamagata Y."/>
            <person name="Takeuchi M."/>
            <person name="Kobayashi T."/>
            <person name="Koike H."/>
            <person name="Abe K."/>
            <person name="Asai K."/>
            <person name="Arita M."/>
            <person name="Fujita N."/>
            <person name="Fukuda K."/>
            <person name="Higa K."/>
            <person name="Horikawa H."/>
            <person name="Ishikawa T."/>
            <person name="Jinno K."/>
            <person name="Kato Y."/>
            <person name="Kirimura K."/>
            <person name="Mizutani O."/>
            <person name="Nakasone K."/>
            <person name="Sano M."/>
            <person name="Shiraishi Y."/>
            <person name="Tsukahara M."/>
            <person name="Gomi K."/>
        </authorList>
    </citation>
    <scope>NUCLEOTIDE SEQUENCE [LARGE SCALE GENOMIC DNA]</scope>
    <source>
        <strain evidence="1 2">RIB 2604</strain>
    </source>
</reference>
<sequence length="113" mass="12716">MVVSPSPGRRSQGLSQWSPVSYGRIRTWTDPEPKGCYQTIDDDLMQGVVIAPKKLRVIQSFSQPIAARAPRWRIQTFEAGEDHDVGGWDVEMNWQHDRPLGSHMASSRLAVAE</sequence>
<protein>
    <submittedName>
        <fullName evidence="1">Leucine rich repeat domain protein</fullName>
    </submittedName>
</protein>
<evidence type="ECO:0000313" key="1">
    <source>
        <dbReference type="EMBL" id="GAT19050.1"/>
    </source>
</evidence>
<accession>A0A146EYH6</accession>
<dbReference type="AlphaFoldDB" id="A0A146EYH6"/>